<organism evidence="6 7">
    <name type="scientific">Parelaphostrongylus tenuis</name>
    <name type="common">Meningeal worm</name>
    <dbReference type="NCBI Taxonomy" id="148309"/>
    <lineage>
        <taxon>Eukaryota</taxon>
        <taxon>Metazoa</taxon>
        <taxon>Ecdysozoa</taxon>
        <taxon>Nematoda</taxon>
        <taxon>Chromadorea</taxon>
        <taxon>Rhabditida</taxon>
        <taxon>Rhabditina</taxon>
        <taxon>Rhabditomorpha</taxon>
        <taxon>Strongyloidea</taxon>
        <taxon>Metastrongylidae</taxon>
        <taxon>Parelaphostrongylus</taxon>
    </lineage>
</organism>
<evidence type="ECO:0000256" key="3">
    <source>
        <dbReference type="ARBA" id="ARBA00022833"/>
    </source>
</evidence>
<dbReference type="SUPFAM" id="SSF57903">
    <property type="entry name" value="FYVE/PHD zinc finger"/>
    <property type="match status" value="1"/>
</dbReference>
<sequence>MKPLWIPDDSSTKCLMEGCPTVFTFLNRRHHCRNCGWLICSDCVGKAPLSKFHFKKEIVCPECYDILEEQYNAGTLFPANILVRCSDGLFRIRVPKSGGLQDKKSSLVEPQTLFVPPVNRRLKHMNVSERMLQSNGFVFGKVMVKTPKGNEVMRYAQLSDGMVLKFYKAPFDDDPFEQYVIYGFQLRETELENGGAQFDLIHENQIRTDRKEHVISFRVEHEKSVNKWSTALRQGLGVE</sequence>
<dbReference type="PROSITE" id="PS50178">
    <property type="entry name" value="ZF_FYVE"/>
    <property type="match status" value="1"/>
</dbReference>
<dbReference type="InterPro" id="IPR013083">
    <property type="entry name" value="Znf_RING/FYVE/PHD"/>
</dbReference>
<comment type="caution">
    <text evidence="6">The sequence shown here is derived from an EMBL/GenBank/DDBJ whole genome shotgun (WGS) entry which is preliminary data.</text>
</comment>
<dbReference type="SMART" id="SM00064">
    <property type="entry name" value="FYVE"/>
    <property type="match status" value="1"/>
</dbReference>
<protein>
    <recommendedName>
        <fullName evidence="5">FYVE-type domain-containing protein</fullName>
    </recommendedName>
</protein>
<dbReference type="InterPro" id="IPR052113">
    <property type="entry name" value="FYVE-type_Zinc_Finger"/>
</dbReference>
<dbReference type="Proteomes" id="UP001196413">
    <property type="component" value="Unassembled WGS sequence"/>
</dbReference>
<dbReference type="SUPFAM" id="SSF50729">
    <property type="entry name" value="PH domain-like"/>
    <property type="match status" value="1"/>
</dbReference>
<dbReference type="PANTHER" id="PTHR39490:SF8">
    <property type="entry name" value="ZINC FINGER FYVE DOMAIN-CONTAINING PROTEIN 21"/>
    <property type="match status" value="1"/>
</dbReference>
<evidence type="ECO:0000256" key="1">
    <source>
        <dbReference type="ARBA" id="ARBA00022723"/>
    </source>
</evidence>
<gene>
    <name evidence="6" type="ORF">KIN20_022596</name>
</gene>
<reference evidence="6" key="1">
    <citation type="submission" date="2021-06" db="EMBL/GenBank/DDBJ databases">
        <title>Parelaphostrongylus tenuis whole genome reference sequence.</title>
        <authorList>
            <person name="Garwood T.J."/>
            <person name="Larsen P.A."/>
            <person name="Fountain-Jones N.M."/>
            <person name="Garbe J.R."/>
            <person name="Macchietto M.G."/>
            <person name="Kania S.A."/>
            <person name="Gerhold R.W."/>
            <person name="Richards J.E."/>
            <person name="Wolf T.M."/>
        </authorList>
    </citation>
    <scope>NUCLEOTIDE SEQUENCE</scope>
    <source>
        <strain evidence="6">MNPRO001-30</strain>
        <tissue evidence="6">Meninges</tissue>
    </source>
</reference>
<keyword evidence="2 4" id="KW-0863">Zinc-finger</keyword>
<evidence type="ECO:0000313" key="6">
    <source>
        <dbReference type="EMBL" id="KAJ1362885.1"/>
    </source>
</evidence>
<dbReference type="EMBL" id="JAHQIW010004555">
    <property type="protein sequence ID" value="KAJ1362885.1"/>
    <property type="molecule type" value="Genomic_DNA"/>
</dbReference>
<dbReference type="InterPro" id="IPR017455">
    <property type="entry name" value="Znf_FYVE-rel"/>
</dbReference>
<feature type="domain" description="FYVE-type" evidence="5">
    <location>
        <begin position="19"/>
        <end position="68"/>
    </location>
</feature>
<dbReference type="AlphaFoldDB" id="A0AAD5MQH9"/>
<dbReference type="Gene3D" id="3.30.40.10">
    <property type="entry name" value="Zinc/RING finger domain, C3HC4 (zinc finger)"/>
    <property type="match status" value="1"/>
</dbReference>
<keyword evidence="3" id="KW-0862">Zinc</keyword>
<dbReference type="InterPro" id="IPR000306">
    <property type="entry name" value="Znf_FYVE"/>
</dbReference>
<dbReference type="GO" id="GO:0008270">
    <property type="term" value="F:zinc ion binding"/>
    <property type="evidence" value="ECO:0007669"/>
    <property type="project" value="UniProtKB-KW"/>
</dbReference>
<keyword evidence="7" id="KW-1185">Reference proteome</keyword>
<evidence type="ECO:0000259" key="5">
    <source>
        <dbReference type="PROSITE" id="PS50178"/>
    </source>
</evidence>
<dbReference type="PANTHER" id="PTHR39490">
    <property type="entry name" value="ARRESTIN DOMAIN-CONTAINING PROTEIN D"/>
    <property type="match status" value="1"/>
</dbReference>
<proteinExistence type="predicted"/>
<evidence type="ECO:0000313" key="7">
    <source>
        <dbReference type="Proteomes" id="UP001196413"/>
    </source>
</evidence>
<evidence type="ECO:0000256" key="4">
    <source>
        <dbReference type="PROSITE-ProRule" id="PRU00091"/>
    </source>
</evidence>
<accession>A0AAD5MQH9</accession>
<name>A0AAD5MQH9_PARTN</name>
<dbReference type="Pfam" id="PF01363">
    <property type="entry name" value="FYVE"/>
    <property type="match status" value="1"/>
</dbReference>
<keyword evidence="1" id="KW-0479">Metal-binding</keyword>
<evidence type="ECO:0000256" key="2">
    <source>
        <dbReference type="ARBA" id="ARBA00022771"/>
    </source>
</evidence>
<dbReference type="InterPro" id="IPR011011">
    <property type="entry name" value="Znf_FYVE_PHD"/>
</dbReference>